<protein>
    <recommendedName>
        <fullName evidence="1">non-specific serine/threonine protein kinase</fullName>
        <ecNumber evidence="1">2.7.11.1</ecNumber>
    </recommendedName>
</protein>
<dbReference type="GO" id="GO:0005524">
    <property type="term" value="F:ATP binding"/>
    <property type="evidence" value="ECO:0007669"/>
    <property type="project" value="UniProtKB-UniRule"/>
</dbReference>
<keyword evidence="4 9" id="KW-0547">Nucleotide-binding</keyword>
<dbReference type="OrthoDB" id="193931at2759"/>
<feature type="region of interest" description="Disordered" evidence="10">
    <location>
        <begin position="1147"/>
        <end position="1166"/>
    </location>
</feature>
<feature type="compositionally biased region" description="Low complexity" evidence="10">
    <location>
        <begin position="78"/>
        <end position="90"/>
    </location>
</feature>
<feature type="compositionally biased region" description="Low complexity" evidence="10">
    <location>
        <begin position="753"/>
        <end position="782"/>
    </location>
</feature>
<keyword evidence="2" id="KW-0723">Serine/threonine-protein kinase</keyword>
<feature type="region of interest" description="Disordered" evidence="10">
    <location>
        <begin position="823"/>
        <end position="849"/>
    </location>
</feature>
<keyword evidence="14" id="KW-1185">Reference proteome</keyword>
<feature type="compositionally biased region" description="Low complexity" evidence="10">
    <location>
        <begin position="659"/>
        <end position="672"/>
    </location>
</feature>
<evidence type="ECO:0000256" key="4">
    <source>
        <dbReference type="ARBA" id="ARBA00022741"/>
    </source>
</evidence>
<dbReference type="SMART" id="SM00220">
    <property type="entry name" value="S_TKc"/>
    <property type="match status" value="1"/>
</dbReference>
<accession>A0A0D2L5G8</accession>
<dbReference type="GO" id="GO:0004674">
    <property type="term" value="F:protein serine/threonine kinase activity"/>
    <property type="evidence" value="ECO:0007669"/>
    <property type="project" value="UniProtKB-KW"/>
</dbReference>
<dbReference type="SUPFAM" id="SSF56112">
    <property type="entry name" value="Protein kinase-like (PK-like)"/>
    <property type="match status" value="1"/>
</dbReference>
<dbReference type="InterPro" id="IPR000719">
    <property type="entry name" value="Prot_kinase_dom"/>
</dbReference>
<dbReference type="GO" id="GO:0106310">
    <property type="term" value="F:protein serine kinase activity"/>
    <property type="evidence" value="ECO:0007669"/>
    <property type="project" value="RHEA"/>
</dbReference>
<feature type="binding site" evidence="9">
    <location>
        <position position="155"/>
    </location>
    <ligand>
        <name>ATP</name>
        <dbReference type="ChEBI" id="CHEBI:30616"/>
    </ligand>
</feature>
<evidence type="ECO:0000256" key="1">
    <source>
        <dbReference type="ARBA" id="ARBA00012513"/>
    </source>
</evidence>
<evidence type="ECO:0000313" key="13">
    <source>
        <dbReference type="EMBL" id="KJA22117.1"/>
    </source>
</evidence>
<dbReference type="InterPro" id="IPR008271">
    <property type="entry name" value="Ser/Thr_kinase_AS"/>
</dbReference>
<dbReference type="PROSITE" id="PS00107">
    <property type="entry name" value="PROTEIN_KINASE_ATP"/>
    <property type="match status" value="1"/>
</dbReference>
<feature type="compositionally biased region" description="Basic and acidic residues" evidence="10">
    <location>
        <begin position="913"/>
        <end position="923"/>
    </location>
</feature>
<dbReference type="EMBL" id="KN817552">
    <property type="protein sequence ID" value="KJA22117.1"/>
    <property type="molecule type" value="Genomic_DNA"/>
</dbReference>
<sequence length="1241" mass="132784">MAPTTNPHTSLQIPSMESSPGPSRQNSSAVSSPQSAAAASSYARPISVATHTTAPTSQNPPPASSASRRQRASHSVLSPSSNSQQQGSYSSHDDSTPPYTDVYSHPAAVAYASAHPRRTIPKFGPYLLLQTLGEGEFGKVKLGLHSQWGEEVAVKLIRRGNVDTSVRLSKVEREIEVLKTLKHPNIVRLYDVIETDKYIGIILEYASGGELFDHILAHRYLRERDAAKLFSQLISGVWYIHQKKIVHRDLKLENLLLDRHRNVIITDFGFANRFEHRADDLMQTSCGSPCYAAPELVISEGLYVGSAVDIWSCGVILYAMLAGYLPFDDDPANPDGDNINLLYKYIVSTPLSFPEYVTAEARDLLSMMLVPDPARRTTLDGVMRHSWLRAYQNVRTDGVPNAFGKTVDELEKVAMDQHQQKRLAYQRQMRQNAILNAAPSPSRTQSHRPEHGAPPSSAGRSRSTQPEYLYDSSVDQSMMSPAPSNAVTATPPHNSSTRKTYGSPAALGLSEDDPFAGPGTGPTTNVVSNAAVHKTTGSDEASRGANNLSVNATPPKGHKPSSSGGSGSAFRHTIQVEYDDPSKATKRGDEKRRERTGSQSHSKDQGPQPNAQRQPGHSPAAPHGQQNGASATAAPNTPSKERRPSHSGDRKPLPPSPPSAAATAPSAYRSPSGRTRPSELVGIKQPSIEPPSVNVLPPPPTPSTAVSSDAQDRDKDSGSQNSASSFRQHKKGKSSLDRIGLSKIFGSNFGGHTNSPVPTSATTPAHATAESTPTGTSTPLPSEGRGSTTSVLLSPVASEKPPASKSRRNTLTVMVEPFTKSIRSRKGRMASTPVTAEGPSMVNTAPARPSVSPQVQSAALPSANAAAPAEGTFSPSHDFGDANGMQASSTKARKVMQWFRTKSKGRDSLGFGAEKEETYKEQEGGTPTQSRYRKGFSNSSSTVNQTTTPSSAMGLNESVMAPAPIKVVVTTPNSTISRTAPPPMLSNHPQRTASTATEASAVSSGFVARFRQSVTVGGSGSHQQQNADRAAHPFGRLRIHHGAVDQTTITTRPPPEVMAHVKRILEGMGIETQLESEYKYRCIRVKKRKGTIGTAGGSAAVGGTGLAAVTMVGSAGSNGVDRRGLPIPSPSSFSSTSGMLRGLLMRRQSSQVSTHGPSSSQPSLAFDDETSVVVSEPLLMSDAAYGDPTRDAGDEVRFSVELTRLEGLHDTFSLDIRRLKGNLRSYKFLYDTLREYANPLL</sequence>
<organism evidence="13 14">
    <name type="scientific">Hypholoma sublateritium (strain FD-334 SS-4)</name>
    <dbReference type="NCBI Taxonomy" id="945553"/>
    <lineage>
        <taxon>Eukaryota</taxon>
        <taxon>Fungi</taxon>
        <taxon>Dikarya</taxon>
        <taxon>Basidiomycota</taxon>
        <taxon>Agaricomycotina</taxon>
        <taxon>Agaricomycetes</taxon>
        <taxon>Agaricomycetidae</taxon>
        <taxon>Agaricales</taxon>
        <taxon>Agaricineae</taxon>
        <taxon>Strophariaceae</taxon>
        <taxon>Hypholoma</taxon>
    </lineage>
</organism>
<feature type="compositionally biased region" description="Polar residues" evidence="10">
    <location>
        <begin position="1"/>
        <end position="26"/>
    </location>
</feature>
<feature type="compositionally biased region" description="Basic and acidic residues" evidence="10">
    <location>
        <begin position="580"/>
        <end position="604"/>
    </location>
</feature>
<reference evidence="14" key="1">
    <citation type="submission" date="2014-04" db="EMBL/GenBank/DDBJ databases">
        <title>Evolutionary Origins and Diversification of the Mycorrhizal Mutualists.</title>
        <authorList>
            <consortium name="DOE Joint Genome Institute"/>
            <consortium name="Mycorrhizal Genomics Consortium"/>
            <person name="Kohler A."/>
            <person name="Kuo A."/>
            <person name="Nagy L.G."/>
            <person name="Floudas D."/>
            <person name="Copeland A."/>
            <person name="Barry K.W."/>
            <person name="Cichocki N."/>
            <person name="Veneault-Fourrey C."/>
            <person name="LaButti K."/>
            <person name="Lindquist E.A."/>
            <person name="Lipzen A."/>
            <person name="Lundell T."/>
            <person name="Morin E."/>
            <person name="Murat C."/>
            <person name="Riley R."/>
            <person name="Ohm R."/>
            <person name="Sun H."/>
            <person name="Tunlid A."/>
            <person name="Henrissat B."/>
            <person name="Grigoriev I.V."/>
            <person name="Hibbett D.S."/>
            <person name="Martin F."/>
        </authorList>
    </citation>
    <scope>NUCLEOTIDE SEQUENCE [LARGE SCALE GENOMIC DNA]</scope>
    <source>
        <strain evidence="14">FD-334 SS-4</strain>
    </source>
</reference>
<dbReference type="InterPro" id="IPR017441">
    <property type="entry name" value="Protein_kinase_ATP_BS"/>
</dbReference>
<dbReference type="Gene3D" id="1.10.510.10">
    <property type="entry name" value="Transferase(Phosphotransferase) domain 1"/>
    <property type="match status" value="1"/>
</dbReference>
<feature type="region of interest" description="Disordered" evidence="10">
    <location>
        <begin position="973"/>
        <end position="997"/>
    </location>
</feature>
<dbReference type="Gene3D" id="3.30.310.80">
    <property type="entry name" value="Kinase associated domain 1, KA1"/>
    <property type="match status" value="1"/>
</dbReference>
<evidence type="ECO:0000256" key="6">
    <source>
        <dbReference type="ARBA" id="ARBA00022840"/>
    </source>
</evidence>
<feature type="compositionally biased region" description="Basic and acidic residues" evidence="10">
    <location>
        <begin position="639"/>
        <end position="652"/>
    </location>
</feature>
<evidence type="ECO:0000259" key="11">
    <source>
        <dbReference type="PROSITE" id="PS50011"/>
    </source>
</evidence>
<evidence type="ECO:0000256" key="2">
    <source>
        <dbReference type="ARBA" id="ARBA00022527"/>
    </source>
</evidence>
<dbReference type="InterPro" id="IPR028375">
    <property type="entry name" value="KA1/Ssp2_C"/>
</dbReference>
<comment type="catalytic activity">
    <reaction evidence="8">
        <text>L-seryl-[protein] + ATP = O-phospho-L-seryl-[protein] + ADP + H(+)</text>
        <dbReference type="Rhea" id="RHEA:17989"/>
        <dbReference type="Rhea" id="RHEA-COMP:9863"/>
        <dbReference type="Rhea" id="RHEA-COMP:11604"/>
        <dbReference type="ChEBI" id="CHEBI:15378"/>
        <dbReference type="ChEBI" id="CHEBI:29999"/>
        <dbReference type="ChEBI" id="CHEBI:30616"/>
        <dbReference type="ChEBI" id="CHEBI:83421"/>
        <dbReference type="ChEBI" id="CHEBI:456216"/>
        <dbReference type="EC" id="2.7.11.1"/>
    </reaction>
</comment>
<dbReference type="STRING" id="945553.A0A0D2L5G8"/>
<feature type="compositionally biased region" description="Polar residues" evidence="10">
    <location>
        <begin position="1147"/>
        <end position="1163"/>
    </location>
</feature>
<feature type="compositionally biased region" description="Low complexity" evidence="10">
    <location>
        <begin position="27"/>
        <end position="43"/>
    </location>
</feature>
<evidence type="ECO:0000256" key="3">
    <source>
        <dbReference type="ARBA" id="ARBA00022679"/>
    </source>
</evidence>
<dbReference type="Proteomes" id="UP000054270">
    <property type="component" value="Unassembled WGS sequence"/>
</dbReference>
<feature type="compositionally biased region" description="Low complexity" evidence="10">
    <location>
        <begin position="937"/>
        <end position="951"/>
    </location>
</feature>
<dbReference type="PROSITE" id="PS50011">
    <property type="entry name" value="PROTEIN_KINASE_DOM"/>
    <property type="match status" value="1"/>
</dbReference>
<dbReference type="PANTHER" id="PTHR24346:SF110">
    <property type="entry name" value="NON-SPECIFIC SERINE_THREONINE PROTEIN KINASE"/>
    <property type="match status" value="1"/>
</dbReference>
<dbReference type="PROSITE" id="PS50032">
    <property type="entry name" value="KA1"/>
    <property type="match status" value="1"/>
</dbReference>
<name>A0A0D2L5G8_HYPSF</name>
<feature type="compositionally biased region" description="Polar residues" evidence="10">
    <location>
        <begin position="624"/>
        <end position="638"/>
    </location>
</feature>
<evidence type="ECO:0000256" key="10">
    <source>
        <dbReference type="SAM" id="MobiDB-lite"/>
    </source>
</evidence>
<keyword evidence="5" id="KW-0418">Kinase</keyword>
<evidence type="ECO:0000256" key="9">
    <source>
        <dbReference type="PROSITE-ProRule" id="PRU10141"/>
    </source>
</evidence>
<comment type="catalytic activity">
    <reaction evidence="7">
        <text>L-threonyl-[protein] + ATP = O-phospho-L-threonyl-[protein] + ADP + H(+)</text>
        <dbReference type="Rhea" id="RHEA:46608"/>
        <dbReference type="Rhea" id="RHEA-COMP:11060"/>
        <dbReference type="Rhea" id="RHEA-COMP:11605"/>
        <dbReference type="ChEBI" id="CHEBI:15378"/>
        <dbReference type="ChEBI" id="CHEBI:30013"/>
        <dbReference type="ChEBI" id="CHEBI:30616"/>
        <dbReference type="ChEBI" id="CHEBI:61977"/>
        <dbReference type="ChEBI" id="CHEBI:456216"/>
        <dbReference type="EC" id="2.7.11.1"/>
    </reaction>
</comment>
<keyword evidence="3" id="KW-0808">Transferase</keyword>
<dbReference type="FunFam" id="1.10.510.10:FF:000636">
    <property type="entry name" value="Non-specific serine/threonine protein kinase"/>
    <property type="match status" value="1"/>
</dbReference>
<evidence type="ECO:0000256" key="5">
    <source>
        <dbReference type="ARBA" id="ARBA00022777"/>
    </source>
</evidence>
<evidence type="ECO:0000259" key="12">
    <source>
        <dbReference type="PROSITE" id="PS50032"/>
    </source>
</evidence>
<gene>
    <name evidence="13" type="ORF">HYPSUDRAFT_87555</name>
</gene>
<dbReference type="OMA" id="WLAPCAH"/>
<feature type="domain" description="Protein kinase" evidence="11">
    <location>
        <begin position="126"/>
        <end position="388"/>
    </location>
</feature>
<dbReference type="InterPro" id="IPR011009">
    <property type="entry name" value="Kinase-like_dom_sf"/>
</dbReference>
<feature type="compositionally biased region" description="Polar residues" evidence="10">
    <location>
        <begin position="605"/>
        <end position="615"/>
    </location>
</feature>
<keyword evidence="6 9" id="KW-0067">ATP-binding</keyword>
<evidence type="ECO:0000256" key="8">
    <source>
        <dbReference type="ARBA" id="ARBA00048679"/>
    </source>
</evidence>
<dbReference type="PROSITE" id="PS00108">
    <property type="entry name" value="PROTEIN_KINASE_ST"/>
    <property type="match status" value="1"/>
</dbReference>
<dbReference type="SUPFAM" id="SSF103243">
    <property type="entry name" value="KA1-like"/>
    <property type="match status" value="1"/>
</dbReference>
<dbReference type="GO" id="GO:0035556">
    <property type="term" value="P:intracellular signal transduction"/>
    <property type="evidence" value="ECO:0007669"/>
    <property type="project" value="TreeGrafter"/>
</dbReference>
<dbReference type="EC" id="2.7.11.1" evidence="1"/>
<proteinExistence type="predicted"/>
<feature type="domain" description="KA1" evidence="12">
    <location>
        <begin position="1189"/>
        <end position="1239"/>
    </location>
</feature>
<dbReference type="FunFam" id="3.30.200.20:FF:000003">
    <property type="entry name" value="Non-specific serine/threonine protein kinase"/>
    <property type="match status" value="1"/>
</dbReference>
<evidence type="ECO:0000313" key="14">
    <source>
        <dbReference type="Proteomes" id="UP000054270"/>
    </source>
</evidence>
<feature type="region of interest" description="Disordered" evidence="10">
    <location>
        <begin position="438"/>
        <end position="809"/>
    </location>
</feature>
<dbReference type="GO" id="GO:0005737">
    <property type="term" value="C:cytoplasm"/>
    <property type="evidence" value="ECO:0007669"/>
    <property type="project" value="TreeGrafter"/>
</dbReference>
<evidence type="ECO:0000256" key="7">
    <source>
        <dbReference type="ARBA" id="ARBA00047899"/>
    </source>
</evidence>
<dbReference type="AlphaFoldDB" id="A0A0D2L5G8"/>
<feature type="region of interest" description="Disordered" evidence="10">
    <location>
        <begin position="1"/>
        <end position="101"/>
    </location>
</feature>
<dbReference type="PANTHER" id="PTHR24346">
    <property type="entry name" value="MAP/MICROTUBULE AFFINITY-REGULATING KINASE"/>
    <property type="match status" value="1"/>
</dbReference>
<feature type="region of interest" description="Disordered" evidence="10">
    <location>
        <begin position="906"/>
        <end position="957"/>
    </location>
</feature>
<dbReference type="Pfam" id="PF00069">
    <property type="entry name" value="Pkinase"/>
    <property type="match status" value="1"/>
</dbReference>
<feature type="compositionally biased region" description="Polar residues" evidence="10">
    <location>
        <begin position="473"/>
        <end position="500"/>
    </location>
</feature>
<dbReference type="InterPro" id="IPR001772">
    <property type="entry name" value="KA1_dom"/>
</dbReference>